<dbReference type="GO" id="GO:0000324">
    <property type="term" value="C:fungal-type vacuole"/>
    <property type="evidence" value="ECO:0007669"/>
    <property type="project" value="TreeGrafter"/>
</dbReference>
<keyword evidence="3" id="KW-0813">Transport</keyword>
<comment type="subcellular location">
    <subcellularLocation>
        <location evidence="1">Membrane</location>
        <topology evidence="1">Multi-pass membrane protein</topology>
    </subcellularLocation>
</comment>
<evidence type="ECO:0000256" key="1">
    <source>
        <dbReference type="ARBA" id="ARBA00004141"/>
    </source>
</evidence>
<keyword evidence="5 7" id="KW-1133">Transmembrane helix</keyword>
<keyword evidence="9" id="KW-1185">Reference proteome</keyword>
<evidence type="ECO:0000256" key="6">
    <source>
        <dbReference type="ARBA" id="ARBA00023136"/>
    </source>
</evidence>
<feature type="transmembrane region" description="Helical" evidence="7">
    <location>
        <begin position="500"/>
        <end position="519"/>
    </location>
</feature>
<keyword evidence="4 7" id="KW-0812">Transmembrane</keyword>
<evidence type="ECO:0000256" key="2">
    <source>
        <dbReference type="ARBA" id="ARBA00008821"/>
    </source>
</evidence>
<evidence type="ECO:0000313" key="8">
    <source>
        <dbReference type="EMBL" id="KJA26289.1"/>
    </source>
</evidence>
<feature type="transmembrane region" description="Helical" evidence="7">
    <location>
        <begin position="119"/>
        <end position="137"/>
    </location>
</feature>
<feature type="transmembrane region" description="Helical" evidence="7">
    <location>
        <begin position="199"/>
        <end position="220"/>
    </location>
</feature>
<organism evidence="8 9">
    <name type="scientific">Hypholoma sublateritium (strain FD-334 SS-4)</name>
    <dbReference type="NCBI Taxonomy" id="945553"/>
    <lineage>
        <taxon>Eukaryota</taxon>
        <taxon>Fungi</taxon>
        <taxon>Dikarya</taxon>
        <taxon>Basidiomycota</taxon>
        <taxon>Agaricomycotina</taxon>
        <taxon>Agaricomycetes</taxon>
        <taxon>Agaricomycetidae</taxon>
        <taxon>Agaricales</taxon>
        <taxon>Agaricineae</taxon>
        <taxon>Strophariaceae</taxon>
        <taxon>Hypholoma</taxon>
    </lineage>
</organism>
<proteinExistence type="inferred from homology"/>
<dbReference type="Pfam" id="PF00860">
    <property type="entry name" value="Xan_ur_permease"/>
    <property type="match status" value="1"/>
</dbReference>
<feature type="transmembrane region" description="Helical" evidence="7">
    <location>
        <begin position="95"/>
        <end position="113"/>
    </location>
</feature>
<dbReference type="STRING" id="945553.A0A0D2P5V1"/>
<evidence type="ECO:0000256" key="3">
    <source>
        <dbReference type="ARBA" id="ARBA00022448"/>
    </source>
</evidence>
<dbReference type="InterPro" id="IPR006042">
    <property type="entry name" value="Xan_ur_permease"/>
</dbReference>
<dbReference type="NCBIfam" id="TIGR00801">
    <property type="entry name" value="ncs2"/>
    <property type="match status" value="1"/>
</dbReference>
<dbReference type="GO" id="GO:0042907">
    <property type="term" value="F:xanthine transmembrane transporter activity"/>
    <property type="evidence" value="ECO:0007669"/>
    <property type="project" value="TreeGrafter"/>
</dbReference>
<feature type="transmembrane region" description="Helical" evidence="7">
    <location>
        <begin position="469"/>
        <end position="488"/>
    </location>
</feature>
<dbReference type="PANTHER" id="PTHR42810">
    <property type="entry name" value="PURINE PERMEASE C1399.01C-RELATED"/>
    <property type="match status" value="1"/>
</dbReference>
<dbReference type="GO" id="GO:0005886">
    <property type="term" value="C:plasma membrane"/>
    <property type="evidence" value="ECO:0007669"/>
    <property type="project" value="TreeGrafter"/>
</dbReference>
<feature type="transmembrane region" description="Helical" evidence="7">
    <location>
        <begin position="149"/>
        <end position="172"/>
    </location>
</feature>
<evidence type="ECO:0000256" key="7">
    <source>
        <dbReference type="SAM" id="Phobius"/>
    </source>
</evidence>
<dbReference type="AlphaFoldDB" id="A0A0D2P5V1"/>
<dbReference type="OMA" id="QHIAAMY"/>
<feature type="transmembrane region" description="Helical" evidence="7">
    <location>
        <begin position="444"/>
        <end position="463"/>
    </location>
</feature>
<dbReference type="EMBL" id="KN817528">
    <property type="protein sequence ID" value="KJA26289.1"/>
    <property type="molecule type" value="Genomic_DNA"/>
</dbReference>
<reference evidence="9" key="1">
    <citation type="submission" date="2014-04" db="EMBL/GenBank/DDBJ databases">
        <title>Evolutionary Origins and Diversification of the Mycorrhizal Mutualists.</title>
        <authorList>
            <consortium name="DOE Joint Genome Institute"/>
            <consortium name="Mycorrhizal Genomics Consortium"/>
            <person name="Kohler A."/>
            <person name="Kuo A."/>
            <person name="Nagy L.G."/>
            <person name="Floudas D."/>
            <person name="Copeland A."/>
            <person name="Barry K.W."/>
            <person name="Cichocki N."/>
            <person name="Veneault-Fourrey C."/>
            <person name="LaButti K."/>
            <person name="Lindquist E.A."/>
            <person name="Lipzen A."/>
            <person name="Lundell T."/>
            <person name="Morin E."/>
            <person name="Murat C."/>
            <person name="Riley R."/>
            <person name="Ohm R."/>
            <person name="Sun H."/>
            <person name="Tunlid A."/>
            <person name="Henrissat B."/>
            <person name="Grigoriev I.V."/>
            <person name="Hibbett D.S."/>
            <person name="Martin F."/>
        </authorList>
    </citation>
    <scope>NUCLEOTIDE SEQUENCE [LARGE SCALE GENOMIC DNA]</scope>
    <source>
        <strain evidence="9">FD-334 SS-4</strain>
    </source>
</reference>
<dbReference type="PANTHER" id="PTHR42810:SF2">
    <property type="entry name" value="PURINE PERMEASE C1399.01C-RELATED"/>
    <property type="match status" value="1"/>
</dbReference>
<dbReference type="InterPro" id="IPR006043">
    <property type="entry name" value="NCS2"/>
</dbReference>
<name>A0A0D2P5V1_HYPSF</name>
<protein>
    <recommendedName>
        <fullName evidence="10">Xanthine/uracil permease</fullName>
    </recommendedName>
</protein>
<evidence type="ECO:0008006" key="10">
    <source>
        <dbReference type="Google" id="ProtNLM"/>
    </source>
</evidence>
<accession>A0A0D2P5V1</accession>
<feature type="transmembrane region" description="Helical" evidence="7">
    <location>
        <begin position="345"/>
        <end position="369"/>
    </location>
</feature>
<keyword evidence="6 7" id="KW-0472">Membrane</keyword>
<gene>
    <name evidence="8" type="ORF">HYPSUDRAFT_36572</name>
</gene>
<feature type="transmembrane region" description="Helical" evidence="7">
    <location>
        <begin position="289"/>
        <end position="307"/>
    </location>
</feature>
<evidence type="ECO:0000256" key="5">
    <source>
        <dbReference type="ARBA" id="ARBA00022989"/>
    </source>
</evidence>
<comment type="similarity">
    <text evidence="2">Belongs to the nucleobase:cation symporter-2 (NCS2) (TC 2.A.40) family.</text>
</comment>
<feature type="transmembrane region" description="Helical" evidence="7">
    <location>
        <begin position="314"/>
        <end position="333"/>
    </location>
</feature>
<dbReference type="OrthoDB" id="1641903at2759"/>
<evidence type="ECO:0000256" key="4">
    <source>
        <dbReference type="ARBA" id="ARBA00022692"/>
    </source>
</evidence>
<sequence length="595" mass="62574">MSTVQDTQPGAVDSPSIHKVGTTFDSSKRTLGSRLIATKDKLTTKNGWLGSYDYAWLCIPALPFTKAYNQRSPPFYALNDDLPLLLAATTGLQHALAMLAGLITPPIIFASALNLDAATSSYMISASLIGCGILSMVQMSRIKLFGGYYLGTGLISVVGTSFNTLSTANAIFDAMYKDGTCSSTTLADGTLQRNACPEAYGKLLGTSLICSFLEMFLAFVPPRTLKKLFPPMITGTIVLLIGASLVGSSGAPNWGGGSSGCQSFPTSGIFTLCPTIFAPRPLLWGSPEFIGLGFLSFVSIILTEMFGSPFLKNISIIVGLAIGCIVAGAAGYIDDSTIKSAPGITFLWVHTFKISVYAPAILPMLAVYITCAMEAMGDITASAEVSRVDVRGEEFDSRIQGGILSDGIGGFFSALFTVAPLSVFAQNNGVIAITRCANLTAGRWCCFFLILFGVLGKISGVFLAIPNPVLGGVTTFLFASVAVSGARVLGFAKYTRRDRFVLAAALSVGLGDLLAPQLFTHLFDRVKNPSSALSGFLNSITIILSTPFLMAGIVGVILNVILPLDANDSEPILVSGSDLEGQKEVDSLADSTAKI</sequence>
<feature type="transmembrane region" description="Helical" evidence="7">
    <location>
        <begin position="539"/>
        <end position="562"/>
    </location>
</feature>
<feature type="transmembrane region" description="Helical" evidence="7">
    <location>
        <begin position="232"/>
        <end position="251"/>
    </location>
</feature>
<evidence type="ECO:0000313" key="9">
    <source>
        <dbReference type="Proteomes" id="UP000054270"/>
    </source>
</evidence>
<dbReference type="PROSITE" id="PS01116">
    <property type="entry name" value="XANTH_URACIL_PERMASE"/>
    <property type="match status" value="1"/>
</dbReference>
<dbReference type="Proteomes" id="UP000054270">
    <property type="component" value="Unassembled WGS sequence"/>
</dbReference>